<feature type="domain" description="PH" evidence="3">
    <location>
        <begin position="932"/>
        <end position="1046"/>
    </location>
</feature>
<feature type="region of interest" description="Disordered" evidence="2">
    <location>
        <begin position="1474"/>
        <end position="1551"/>
    </location>
</feature>
<evidence type="ECO:0000256" key="2">
    <source>
        <dbReference type="SAM" id="MobiDB-lite"/>
    </source>
</evidence>
<dbReference type="SUPFAM" id="SSF48350">
    <property type="entry name" value="GTPase activation domain, GAP"/>
    <property type="match status" value="1"/>
</dbReference>
<feature type="region of interest" description="Disordered" evidence="2">
    <location>
        <begin position="571"/>
        <end position="737"/>
    </location>
</feature>
<dbReference type="STRING" id="1447883.A0A2B7XGI2"/>
<feature type="compositionally biased region" description="Low complexity" evidence="2">
    <location>
        <begin position="423"/>
        <end position="432"/>
    </location>
</feature>
<feature type="region of interest" description="Disordered" evidence="2">
    <location>
        <begin position="404"/>
        <end position="437"/>
    </location>
</feature>
<dbReference type="Pfam" id="PF00169">
    <property type="entry name" value="PH"/>
    <property type="match status" value="1"/>
</dbReference>
<dbReference type="EMBL" id="PDNA01000141">
    <property type="protein sequence ID" value="PGH10834.1"/>
    <property type="molecule type" value="Genomic_DNA"/>
</dbReference>
<dbReference type="CDD" id="cd06093">
    <property type="entry name" value="PX_domain"/>
    <property type="match status" value="1"/>
</dbReference>
<proteinExistence type="predicted"/>
<dbReference type="GO" id="GO:0005938">
    <property type="term" value="C:cell cortex"/>
    <property type="evidence" value="ECO:0007669"/>
    <property type="project" value="UniProtKB-ARBA"/>
</dbReference>
<feature type="compositionally biased region" description="Low complexity" evidence="2">
    <location>
        <begin position="136"/>
        <end position="148"/>
    </location>
</feature>
<dbReference type="GO" id="GO:0005096">
    <property type="term" value="F:GTPase activator activity"/>
    <property type="evidence" value="ECO:0007669"/>
    <property type="project" value="UniProtKB-KW"/>
</dbReference>
<feature type="compositionally biased region" description="Low complexity" evidence="2">
    <location>
        <begin position="725"/>
        <end position="736"/>
    </location>
</feature>
<feature type="domain" description="Rho-GAP" evidence="4">
    <location>
        <begin position="1210"/>
        <end position="1430"/>
    </location>
</feature>
<dbReference type="PROSITE" id="PS50003">
    <property type="entry name" value="PH_DOMAIN"/>
    <property type="match status" value="1"/>
</dbReference>
<reference evidence="5 6" key="1">
    <citation type="submission" date="2017-10" db="EMBL/GenBank/DDBJ databases">
        <title>Comparative genomics in systemic dimorphic fungi from Ajellomycetaceae.</title>
        <authorList>
            <person name="Munoz J.F."/>
            <person name="Mcewen J.G."/>
            <person name="Clay O.K."/>
            <person name="Cuomo C.A."/>
        </authorList>
    </citation>
    <scope>NUCLEOTIDE SEQUENCE [LARGE SCALE GENOMIC DNA]</scope>
    <source>
        <strain evidence="5 6">UAMH7299</strain>
    </source>
</reference>
<evidence type="ECO:0000259" key="3">
    <source>
        <dbReference type="PROSITE" id="PS50003"/>
    </source>
</evidence>
<feature type="compositionally biased region" description="Basic and acidic residues" evidence="2">
    <location>
        <begin position="1443"/>
        <end position="1459"/>
    </location>
</feature>
<evidence type="ECO:0000313" key="6">
    <source>
        <dbReference type="Proteomes" id="UP000224634"/>
    </source>
</evidence>
<comment type="caution">
    <text evidence="5">The sequence shown here is derived from an EMBL/GenBank/DDBJ whole genome shotgun (WGS) entry which is preliminary data.</text>
</comment>
<feature type="compositionally biased region" description="Low complexity" evidence="2">
    <location>
        <begin position="211"/>
        <end position="236"/>
    </location>
</feature>
<keyword evidence="6" id="KW-1185">Reference proteome</keyword>
<dbReference type="Gene3D" id="3.30.1520.10">
    <property type="entry name" value="Phox-like domain"/>
    <property type="match status" value="1"/>
</dbReference>
<evidence type="ECO:0000259" key="4">
    <source>
        <dbReference type="PROSITE" id="PS50238"/>
    </source>
</evidence>
<dbReference type="SUPFAM" id="SSF64268">
    <property type="entry name" value="PX domain"/>
    <property type="match status" value="1"/>
</dbReference>
<name>A0A2B7XGI2_POLH7</name>
<feature type="compositionally biased region" description="Pro residues" evidence="2">
    <location>
        <begin position="649"/>
        <end position="661"/>
    </location>
</feature>
<dbReference type="Gene3D" id="2.30.29.30">
    <property type="entry name" value="Pleckstrin-homology domain (PH domain)/Phosphotyrosine-binding domain (PTB)"/>
    <property type="match status" value="1"/>
</dbReference>
<feature type="compositionally biased region" description="Polar residues" evidence="2">
    <location>
        <begin position="587"/>
        <end position="597"/>
    </location>
</feature>
<evidence type="ECO:0000313" key="5">
    <source>
        <dbReference type="EMBL" id="PGH10834.1"/>
    </source>
</evidence>
<dbReference type="SMART" id="SM00324">
    <property type="entry name" value="RhoGAP"/>
    <property type="match status" value="1"/>
</dbReference>
<feature type="compositionally biased region" description="Polar residues" evidence="2">
    <location>
        <begin position="464"/>
        <end position="489"/>
    </location>
</feature>
<feature type="compositionally biased region" description="Low complexity" evidence="2">
    <location>
        <begin position="12"/>
        <end position="46"/>
    </location>
</feature>
<dbReference type="InterPro" id="IPR050729">
    <property type="entry name" value="Rho-GAP"/>
</dbReference>
<feature type="compositionally biased region" description="Polar residues" evidence="2">
    <location>
        <begin position="681"/>
        <end position="690"/>
    </location>
</feature>
<dbReference type="InterPro" id="IPR036871">
    <property type="entry name" value="PX_dom_sf"/>
</dbReference>
<dbReference type="CDD" id="cd13277">
    <property type="entry name" value="PH_Bem3"/>
    <property type="match status" value="1"/>
</dbReference>
<gene>
    <name evidence="5" type="ORF">AJ80_07385</name>
</gene>
<feature type="region of interest" description="Disordered" evidence="2">
    <location>
        <begin position="1"/>
        <end position="81"/>
    </location>
</feature>
<dbReference type="GO" id="GO:0007165">
    <property type="term" value="P:signal transduction"/>
    <property type="evidence" value="ECO:0007669"/>
    <property type="project" value="InterPro"/>
</dbReference>
<feature type="compositionally biased region" description="Low complexity" evidence="2">
    <location>
        <begin position="254"/>
        <end position="267"/>
    </location>
</feature>
<dbReference type="InterPro" id="IPR000198">
    <property type="entry name" value="RhoGAP_dom"/>
</dbReference>
<dbReference type="InterPro" id="IPR011993">
    <property type="entry name" value="PH-like_dom_sf"/>
</dbReference>
<feature type="compositionally biased region" description="Polar residues" evidence="2">
    <location>
        <begin position="518"/>
        <end position="529"/>
    </location>
</feature>
<protein>
    <recommendedName>
        <fullName evidence="7">RalA-binding protein 1</fullName>
    </recommendedName>
</protein>
<feature type="compositionally biased region" description="Polar residues" evidence="2">
    <location>
        <begin position="179"/>
        <end position="188"/>
    </location>
</feature>
<feature type="region of interest" description="Disordered" evidence="2">
    <location>
        <begin position="87"/>
        <end position="106"/>
    </location>
</feature>
<dbReference type="Proteomes" id="UP000224634">
    <property type="component" value="Unassembled WGS sequence"/>
</dbReference>
<organism evidence="5 6">
    <name type="scientific">Polytolypa hystricis (strain UAMH7299)</name>
    <dbReference type="NCBI Taxonomy" id="1447883"/>
    <lineage>
        <taxon>Eukaryota</taxon>
        <taxon>Fungi</taxon>
        <taxon>Dikarya</taxon>
        <taxon>Ascomycota</taxon>
        <taxon>Pezizomycotina</taxon>
        <taxon>Eurotiomycetes</taxon>
        <taxon>Eurotiomycetidae</taxon>
        <taxon>Onygenales</taxon>
        <taxon>Onygenales incertae sedis</taxon>
        <taxon>Polytolypa</taxon>
    </lineage>
</organism>
<dbReference type="InterPro" id="IPR001849">
    <property type="entry name" value="PH_domain"/>
</dbReference>
<accession>A0A2B7XGI2</accession>
<feature type="region of interest" description="Disordered" evidence="2">
    <location>
        <begin position="449"/>
        <end position="537"/>
    </location>
</feature>
<dbReference type="FunFam" id="2.30.29.30:FF:000452">
    <property type="entry name" value="Rho GTPase activator (Bem3)"/>
    <property type="match status" value="1"/>
</dbReference>
<feature type="region of interest" description="Disordered" evidence="2">
    <location>
        <begin position="1432"/>
        <end position="1459"/>
    </location>
</feature>
<evidence type="ECO:0000256" key="1">
    <source>
        <dbReference type="ARBA" id="ARBA00022468"/>
    </source>
</evidence>
<dbReference type="SMART" id="SM00233">
    <property type="entry name" value="PH"/>
    <property type="match status" value="1"/>
</dbReference>
<keyword evidence="1" id="KW-0343">GTPase activation</keyword>
<feature type="compositionally biased region" description="Polar residues" evidence="2">
    <location>
        <begin position="636"/>
        <end position="645"/>
    </location>
</feature>
<evidence type="ECO:0008006" key="7">
    <source>
        <dbReference type="Google" id="ProtNLM"/>
    </source>
</evidence>
<feature type="compositionally biased region" description="Polar residues" evidence="2">
    <location>
        <begin position="1501"/>
        <end position="1512"/>
    </location>
</feature>
<feature type="compositionally biased region" description="Low complexity" evidence="2">
    <location>
        <begin position="981"/>
        <end position="993"/>
    </location>
</feature>
<feature type="region of interest" description="Disordered" evidence="2">
    <location>
        <begin position="1048"/>
        <end position="1094"/>
    </location>
</feature>
<dbReference type="Gene3D" id="1.10.555.10">
    <property type="entry name" value="Rho GTPase activation protein"/>
    <property type="match status" value="1"/>
</dbReference>
<dbReference type="OrthoDB" id="185175at2759"/>
<feature type="region of interest" description="Disordered" evidence="2">
    <location>
        <begin position="115"/>
        <end position="277"/>
    </location>
</feature>
<dbReference type="InterPro" id="IPR008936">
    <property type="entry name" value="Rho_GTPase_activation_prot"/>
</dbReference>
<dbReference type="Pfam" id="PF00620">
    <property type="entry name" value="RhoGAP"/>
    <property type="match status" value="1"/>
</dbReference>
<dbReference type="SUPFAM" id="SSF50729">
    <property type="entry name" value="PH domain-like"/>
    <property type="match status" value="1"/>
</dbReference>
<feature type="region of interest" description="Disordered" evidence="2">
    <location>
        <begin position="979"/>
        <end position="1002"/>
    </location>
</feature>
<feature type="region of interest" description="Disordered" evidence="2">
    <location>
        <begin position="348"/>
        <end position="388"/>
    </location>
</feature>
<dbReference type="PANTHER" id="PTHR23176:SF129">
    <property type="entry name" value="RHO GTPASE ACTIVATING PROTEIN AT 16F, ISOFORM E-RELATED"/>
    <property type="match status" value="1"/>
</dbReference>
<sequence length="1551" mass="169129">MSQAQRQHRDAPSQSPSSQPPYLTSPTTTTTTTTSPSSPYLPYSPSTFPPPRSTSDLLRAGVEPFQPRQQPPAALRATTLIPRDYLSQRSDVPHAPAAAGCHSINPIASPFRSVSLQHSNPRSPRVVSPILTRDLSSPSSSAASPSASGTVPLPQPAHSSAFPVPPSTIFTPGIAHRAVSQQSDQNPQLRGALQRRGTMSDATITEEQSRKASSPVPRASSSATSNSPSPSLTNPAVASVIGERGGHRTMPRTSSIDSAISSISSPSHSHKSSVDSTSISPADIANLIAAAGSAEAVIIHLLKEKQNAAAQNAQLWRLVDKQRTMVLGLNKDLERALKDKDRYRKKLKELQNLPPPLPNPSGEQGGRADNGPPKSAAPITRTKSNSDATIRTPVDELAMFPSPLHVNHAQSNPSFRKTDTPDSTHSTPTDTHGAGFDRKLPLRQVEESMLENHSARHKDPGNEANMTSQTISTPVTTPTASGSKASPTTDQKDKVLPPARRPPPAPLDLSRAERPVVQATQETRSQGSDSEYDDVLEVDEIPTIVPTVDRGRRKTREEDDREREVMVLKEQAARSKSNKKKLKTIQPPESVQKNQAQGFPGMGLPASPRTIMPGSPGISGRASPPESIASMLSPPGSETGSSDNQRPVLSPPMSPGLPLSPRPGDRPIGSPLPRMPKDGQTPLTSPQFSPRNGLPLSPRPHMQTGPPRLDFPEQAPASQADRPQQEQMAAPMQAERQIPEIPTFAGDVKIDSPRSPRSFKASLSIYRGLVTEEYPDLLLPPNALSSIDIKVSSSRLRPSRHSYLALKPSEEEPVFTLSVFSRANRAELWRVEKVIQALPQLDQQLKQISNFGARLPDRSIFSGHSPAKVDARRAALNSYFNALLETPMDEATALVLCQFLTLDAIEPRDDETSLVNGASKGAKSISLGPDGKPRMEGYLTKRGKNFGGWKARYFVLHGPELKYFESPGGAHMGTIKIQHAQIGKQSQGGQSQSPSRNDDDDNQYRHAFLVLEPKKKDSTAFVRHVLCAESDHERDAWVEILLSYVEDPSSDDENASRVHQQQQRHEASLKSRLLNNNKKGSKGTDSPEPEHGETLRSMSYDDMIAAEAPVRGADGGKPRSNAVPEHLTQVGWDQAAPPSPSLKNISGPTNGTKIQDVGLWGNKIPTLGTKEKKRSIWGFRATSSTDLGNQSHNSNASLERKEPVRAVFGLPLAEAVEFCGPRDVDSGLPAVVYRCIEYLRAKNAALEEGIFRLSGSNVVIKALKERFNTEGDLDFLDGDHYYDVHAVASLFKQYLRELPSTVLTRELHLDFIRVLADLDDKPKKIAAFHTLVHRLPRANLILLRALSQFLIVIISNSDVNKMTVRNVGIVFAPTLNIPAPVFAMFLTDFDSIFGDPPEYDDDPPAQVPVELTVNQTLSAEDIRSPRHQMFTDLPTPGYAQQSFHDHDASSGPHRDPRENYDTGFIPMQPTYEQHVMGDIQPPPQRHGSGDAAYHQYGSMGSMLTPSGNNRQSTKAKRRESNLLFMSMANRRSAVPKPREGKSMVSEDSAFE</sequence>
<dbReference type="GO" id="GO:0035091">
    <property type="term" value="F:phosphatidylinositol binding"/>
    <property type="evidence" value="ECO:0007669"/>
    <property type="project" value="InterPro"/>
</dbReference>
<dbReference type="PANTHER" id="PTHR23176">
    <property type="entry name" value="RHO/RAC/CDC GTPASE-ACTIVATING PROTEIN"/>
    <property type="match status" value="1"/>
</dbReference>
<dbReference type="PROSITE" id="PS50238">
    <property type="entry name" value="RHOGAP"/>
    <property type="match status" value="1"/>
</dbReference>